<dbReference type="InterPro" id="IPR002078">
    <property type="entry name" value="Sigma_54_int"/>
</dbReference>
<name>A0A1S7LMC9_MAGMO</name>
<dbReference type="InterPro" id="IPR058031">
    <property type="entry name" value="AAA_lid_NorR"/>
</dbReference>
<dbReference type="InterPro" id="IPR011006">
    <property type="entry name" value="CheY-like_superfamily"/>
</dbReference>
<evidence type="ECO:0000256" key="4">
    <source>
        <dbReference type="ARBA" id="ARBA00023125"/>
    </source>
</evidence>
<dbReference type="GO" id="GO:0000160">
    <property type="term" value="P:phosphorelay signal transduction system"/>
    <property type="evidence" value="ECO:0007669"/>
    <property type="project" value="UniProtKB-KW"/>
</dbReference>
<organism evidence="9">
    <name type="scientific">Magnetococcus massalia (strain MO-1)</name>
    <dbReference type="NCBI Taxonomy" id="451514"/>
    <lineage>
        <taxon>Bacteria</taxon>
        <taxon>Pseudomonadati</taxon>
        <taxon>Pseudomonadota</taxon>
        <taxon>Magnetococcia</taxon>
        <taxon>Magnetococcales</taxon>
        <taxon>Magnetococcaceae</taxon>
        <taxon>Magnetococcus</taxon>
    </lineage>
</organism>
<keyword evidence="1" id="KW-0547">Nucleotide-binding</keyword>
<evidence type="ECO:0000256" key="3">
    <source>
        <dbReference type="ARBA" id="ARBA00023015"/>
    </source>
</evidence>
<evidence type="ECO:0000256" key="1">
    <source>
        <dbReference type="ARBA" id="ARBA00022741"/>
    </source>
</evidence>
<dbReference type="GO" id="GO:0043565">
    <property type="term" value="F:sequence-specific DNA binding"/>
    <property type="evidence" value="ECO:0007669"/>
    <property type="project" value="InterPro"/>
</dbReference>
<dbReference type="Gene3D" id="1.10.8.60">
    <property type="match status" value="1"/>
</dbReference>
<dbReference type="SMART" id="SM00382">
    <property type="entry name" value="AAA"/>
    <property type="match status" value="1"/>
</dbReference>
<dbReference type="PRINTS" id="PR01590">
    <property type="entry name" value="HTHFIS"/>
</dbReference>
<dbReference type="Gene3D" id="1.10.10.60">
    <property type="entry name" value="Homeodomain-like"/>
    <property type="match status" value="1"/>
</dbReference>
<dbReference type="Pfam" id="PF00158">
    <property type="entry name" value="Sigma54_activat"/>
    <property type="match status" value="1"/>
</dbReference>
<dbReference type="CDD" id="cd00156">
    <property type="entry name" value="REC"/>
    <property type="match status" value="1"/>
</dbReference>
<dbReference type="PROSITE" id="PS50110">
    <property type="entry name" value="RESPONSE_REGULATORY"/>
    <property type="match status" value="1"/>
</dbReference>
<evidence type="ECO:0000313" key="9">
    <source>
        <dbReference type="EMBL" id="CRH07329.1"/>
    </source>
</evidence>
<sequence length="446" mass="50202">MTEQTEIILLGQPDAAWNTLASQLKGLRTHVVSFSDLNEAKSYMQSKQPGMAFINMDTLPDAQNLIREFTFLFRGLPIMASSAKGSVHEAKLAIDAGAADYLLLPVEREILNTHIERYHNQFFDPELGRGRRLVTGDPGMQKLLNQVRRVSNSTATVLIQGESGTGKELMARYVHQVSDRAKGPFIAINCAALPENLLESELFGHAKGAFTGATSDRKGKFLQANGGTIFLDEISEMSLSLQAKLLRVLQEREVDPVGGKAPIELDVRVIASTNRDLKLFSSDGHFREDLYYRLNVFPVFIPPLRNRPKDIVLLADMFRQRFVQEFGRNEIPFAPETYDTMRRYSWPGNIRELENVVQRALLMADGQMISSQDMMIEADQQSVVETVMDSDQIQMPVGTTVREMEEILIRRTLDEVDGNRTRAAEILGISIRTLRNKLNEYAARIP</sequence>
<proteinExistence type="predicted"/>
<dbReference type="SUPFAM" id="SSF46689">
    <property type="entry name" value="Homeodomain-like"/>
    <property type="match status" value="1"/>
</dbReference>
<dbReference type="Pfam" id="PF02954">
    <property type="entry name" value="HTH_8"/>
    <property type="match status" value="1"/>
</dbReference>
<dbReference type="InterPro" id="IPR009057">
    <property type="entry name" value="Homeodomain-like_sf"/>
</dbReference>
<dbReference type="Pfam" id="PF25601">
    <property type="entry name" value="AAA_lid_14"/>
    <property type="match status" value="1"/>
</dbReference>
<dbReference type="GO" id="GO:0006355">
    <property type="term" value="P:regulation of DNA-templated transcription"/>
    <property type="evidence" value="ECO:0007669"/>
    <property type="project" value="InterPro"/>
</dbReference>
<protein>
    <submittedName>
        <fullName evidence="9">Two-component sigma 54 dependent transcriptional regulator, Fis family</fullName>
    </submittedName>
</protein>
<evidence type="ECO:0000259" key="7">
    <source>
        <dbReference type="PROSITE" id="PS50045"/>
    </source>
</evidence>
<dbReference type="PROSITE" id="PS00675">
    <property type="entry name" value="SIGMA54_INTERACT_1"/>
    <property type="match status" value="1"/>
</dbReference>
<gene>
    <name evidence="9" type="primary">flbD</name>
    <name evidence="9" type="ORF">MAGMO_3189</name>
</gene>
<dbReference type="PROSITE" id="PS00676">
    <property type="entry name" value="SIGMA54_INTERACT_2"/>
    <property type="match status" value="1"/>
</dbReference>
<dbReference type="CDD" id="cd00009">
    <property type="entry name" value="AAA"/>
    <property type="match status" value="1"/>
</dbReference>
<feature type="domain" description="Response regulatory" evidence="8">
    <location>
        <begin position="7"/>
        <end position="119"/>
    </location>
</feature>
<dbReference type="InterPro" id="IPR025943">
    <property type="entry name" value="Sigma_54_int_dom_ATP-bd_2"/>
</dbReference>
<evidence type="ECO:0000256" key="6">
    <source>
        <dbReference type="PROSITE-ProRule" id="PRU00169"/>
    </source>
</evidence>
<dbReference type="AlphaFoldDB" id="A0A1S7LMC9"/>
<keyword evidence="4" id="KW-0238">DNA-binding</keyword>
<feature type="domain" description="Sigma-54 factor interaction" evidence="7">
    <location>
        <begin position="133"/>
        <end position="362"/>
    </location>
</feature>
<dbReference type="PROSITE" id="PS50045">
    <property type="entry name" value="SIGMA54_INTERACT_4"/>
    <property type="match status" value="1"/>
</dbReference>
<evidence type="ECO:0000256" key="5">
    <source>
        <dbReference type="ARBA" id="ARBA00023163"/>
    </source>
</evidence>
<keyword evidence="3" id="KW-0805">Transcription regulation</keyword>
<dbReference type="InterPro" id="IPR025662">
    <property type="entry name" value="Sigma_54_int_dom_ATP-bd_1"/>
</dbReference>
<keyword evidence="2" id="KW-0067">ATP-binding</keyword>
<accession>A0A1S7LMC9</accession>
<dbReference type="SUPFAM" id="SSF52540">
    <property type="entry name" value="P-loop containing nucleoside triphosphate hydrolases"/>
    <property type="match status" value="1"/>
</dbReference>
<evidence type="ECO:0000259" key="8">
    <source>
        <dbReference type="PROSITE" id="PS50110"/>
    </source>
</evidence>
<reference evidence="9" key="1">
    <citation type="submission" date="2015-04" db="EMBL/GenBank/DDBJ databases">
        <authorList>
            <person name="Syromyatnikov M.Y."/>
            <person name="Popov V.N."/>
        </authorList>
    </citation>
    <scope>NUCLEOTIDE SEQUENCE</scope>
    <source>
        <strain evidence="9">MO-1</strain>
    </source>
</reference>
<comment type="caution">
    <text evidence="6">Lacks conserved residue(s) required for the propagation of feature annotation.</text>
</comment>
<dbReference type="InterPro" id="IPR027417">
    <property type="entry name" value="P-loop_NTPase"/>
</dbReference>
<dbReference type="GO" id="GO:0005524">
    <property type="term" value="F:ATP binding"/>
    <property type="evidence" value="ECO:0007669"/>
    <property type="project" value="UniProtKB-KW"/>
</dbReference>
<dbReference type="Gene3D" id="3.40.50.2300">
    <property type="match status" value="1"/>
</dbReference>
<dbReference type="InterPro" id="IPR002197">
    <property type="entry name" value="HTH_Fis"/>
</dbReference>
<dbReference type="Gene3D" id="3.40.50.300">
    <property type="entry name" value="P-loop containing nucleotide triphosphate hydrolases"/>
    <property type="match status" value="1"/>
</dbReference>
<evidence type="ECO:0000256" key="2">
    <source>
        <dbReference type="ARBA" id="ARBA00022840"/>
    </source>
</evidence>
<dbReference type="EMBL" id="LO017727">
    <property type="protein sequence ID" value="CRH07329.1"/>
    <property type="molecule type" value="Genomic_DNA"/>
</dbReference>
<dbReference type="InterPro" id="IPR025944">
    <property type="entry name" value="Sigma_54_int_dom_CS"/>
</dbReference>
<dbReference type="PROSITE" id="PS00688">
    <property type="entry name" value="SIGMA54_INTERACT_3"/>
    <property type="match status" value="1"/>
</dbReference>
<dbReference type="PANTHER" id="PTHR32071">
    <property type="entry name" value="TRANSCRIPTIONAL REGULATORY PROTEIN"/>
    <property type="match status" value="1"/>
</dbReference>
<dbReference type="SUPFAM" id="SSF52172">
    <property type="entry name" value="CheY-like"/>
    <property type="match status" value="1"/>
</dbReference>
<dbReference type="FunFam" id="3.40.50.300:FF:000006">
    <property type="entry name" value="DNA-binding transcriptional regulator NtrC"/>
    <property type="match status" value="1"/>
</dbReference>
<dbReference type="PANTHER" id="PTHR32071:SF21">
    <property type="entry name" value="TRANSCRIPTIONAL REGULATORY PROTEIN FLGR"/>
    <property type="match status" value="1"/>
</dbReference>
<keyword evidence="5" id="KW-0804">Transcription</keyword>
<dbReference type="InterPro" id="IPR001789">
    <property type="entry name" value="Sig_transdc_resp-reg_receiver"/>
</dbReference>
<dbReference type="InterPro" id="IPR003593">
    <property type="entry name" value="AAA+_ATPase"/>
</dbReference>